<evidence type="ECO:0000256" key="1">
    <source>
        <dbReference type="SAM" id="MobiDB-lite"/>
    </source>
</evidence>
<comment type="caution">
    <text evidence="2">The sequence shown here is derived from an EMBL/GenBank/DDBJ whole genome shotgun (WGS) entry which is preliminary data.</text>
</comment>
<sequence>MNRQQVSKATLPELLQFLSEERKAVARRFPAFEIPQTLLGELNAEVENFEQHGNEAPLKEAIGRFCYHLQRKQEGFFRGCLKYFDQKFVMMQQQLRADDAIDKIDDDLVSRWAKHVRAIELIMAPKRFFNLDDAGVAYHRATELLQEISSEQRARVKNRRERVATEERRRRERQTEEQALLAQQQRQAELSRRQGLAKSVRIAAGLAECEPATAESILPIFHSPASTQ</sequence>
<gene>
    <name evidence="2" type="ORF">A2677_01110</name>
</gene>
<feature type="region of interest" description="Disordered" evidence="1">
    <location>
        <begin position="155"/>
        <end position="180"/>
    </location>
</feature>
<evidence type="ECO:0000313" key="3">
    <source>
        <dbReference type="Proteomes" id="UP000177817"/>
    </source>
</evidence>
<organism evidence="2 3">
    <name type="scientific">Candidatus Komeilibacteria bacterium RIFCSPHIGHO2_01_FULL_52_14</name>
    <dbReference type="NCBI Taxonomy" id="1798549"/>
    <lineage>
        <taxon>Bacteria</taxon>
        <taxon>Candidatus Komeiliibacteriota</taxon>
    </lineage>
</organism>
<reference evidence="2 3" key="1">
    <citation type="journal article" date="2016" name="Nat. Commun.">
        <title>Thousands of microbial genomes shed light on interconnected biogeochemical processes in an aquifer system.</title>
        <authorList>
            <person name="Anantharaman K."/>
            <person name="Brown C.T."/>
            <person name="Hug L.A."/>
            <person name="Sharon I."/>
            <person name="Castelle C.J."/>
            <person name="Probst A.J."/>
            <person name="Thomas B.C."/>
            <person name="Singh A."/>
            <person name="Wilkins M.J."/>
            <person name="Karaoz U."/>
            <person name="Brodie E.L."/>
            <person name="Williams K.H."/>
            <person name="Hubbard S.S."/>
            <person name="Banfield J.F."/>
        </authorList>
    </citation>
    <scope>NUCLEOTIDE SEQUENCE [LARGE SCALE GENOMIC DNA]</scope>
</reference>
<protein>
    <submittedName>
        <fullName evidence="2">Uncharacterized protein</fullName>
    </submittedName>
</protein>
<evidence type="ECO:0000313" key="2">
    <source>
        <dbReference type="EMBL" id="OGY89988.1"/>
    </source>
</evidence>
<proteinExistence type="predicted"/>
<feature type="compositionally biased region" description="Basic and acidic residues" evidence="1">
    <location>
        <begin position="161"/>
        <end position="176"/>
    </location>
</feature>
<name>A0A1G2BL72_9BACT</name>
<dbReference type="Proteomes" id="UP000177817">
    <property type="component" value="Unassembled WGS sequence"/>
</dbReference>
<accession>A0A1G2BL72</accession>
<dbReference type="EMBL" id="MHKK01000020">
    <property type="protein sequence ID" value="OGY89988.1"/>
    <property type="molecule type" value="Genomic_DNA"/>
</dbReference>
<dbReference type="AlphaFoldDB" id="A0A1G2BL72"/>